<comment type="caution">
    <text evidence="2">The sequence shown here is derived from an EMBL/GenBank/DDBJ whole genome shotgun (WGS) entry which is preliminary data.</text>
</comment>
<feature type="compositionally biased region" description="Low complexity" evidence="1">
    <location>
        <begin position="614"/>
        <end position="632"/>
    </location>
</feature>
<evidence type="ECO:0000313" key="3">
    <source>
        <dbReference type="Proteomes" id="UP001430356"/>
    </source>
</evidence>
<sequence length="1160" mass="117702">MLPAPRQQHCGTNSRPREPPGNASLVEGPAAQHTGARRYTAPPPVVSPVGRPPAPAPAAQRLSTPPTPMLASILSSSGTRCGLVRAGGAAVSPLLSPSTDASAGGLRCRAPAGPPPPQPSSLCFRDGTPRLLPGRFGGSRTVRPTQAAPHGDDEASTNDGGHCEVQRAERSAGSSACAPSSGASPFSSRDAPAAAPARQAGATHLQPQPHPPAGAAPFTPRRLATMLDVLQRPLAALSASASASRCGAIDAFGRSLLAGSLSHTSRVSAPDCGTSQCSEHVGLLASHAPPDARLLDTAEVSGGRGGGLHMLLPYPPARASGGSLSHPISASDGAEGKSHTESSAGASDTLYLPQSDSERLLMLSWTCRRSAHSVSASRNASEMLPFIDPFAANDGMPSTCIRACPTRPRGRRARCSIAGSITSFGTVAGTMSSSDSVIRPGVSEPQNSDSARTRSSNFDTLVTRSDGASSATYMCSSSGAASTATMRTAGMVSTSESTLPAPPAASAVAAAVELHQTAESEYTGGCGSSSNGAAVAASASTLPVGAGRVAAVAHLRGVPADGDDAAPSGVVAASAVGTACVGQRSVDERRPLSPRDASACNGAATPAQGGLGLTRSGSRVARSVSPSVSAVATPPPTPATEEDTDADALPRAAIRWLEQQRPQQPYGNASVRSTSALSMRSSLLGRSGPGSAAGAAACRSGLAAQGYSGSQSPSFVDVPPLAFCSFAATWMRGWAEEAAVDAPLEVCGTTVSSLLRKADPPPSPPPPRVSASDDSVGACSELSRLFASGDPATAAAAAAVGGILLPHSSFCRSRPGPQLAKAERSSGSSLHRLPLPPTTPSAGVAGFSSNVAVRHTILVNSTTTARSVVESSAASVATTTTTTTTTAVSSVTRSTARVLVSQAGHSSAWGDEEEAAVVRDMMLGSVPPLPRDAAAETPTASEREMPPSRTRAMDAMLEHPDAPPFAKAARQRLHERRSHTLRRTRSRSLHSTPETAAAVVTPEAPVTVTAAVLARSCHSVSHSFRTQSRSSSAVVASAEWRCGEHDDADDDAGAVVDELAAAAVTHSSTSLVSQGHNACCQVARHTTQGALLALTAEFAKSKNPLQADAPLIRRALENGSDASAAASRAVHLTATEIHLPKVLPVTASHKRVSLMRFLGI</sequence>
<protein>
    <submittedName>
        <fullName evidence="2">Uncharacterized protein</fullName>
    </submittedName>
</protein>
<accession>A0AAW0F3R5</accession>
<keyword evidence="3" id="KW-1185">Reference proteome</keyword>
<organism evidence="2 3">
    <name type="scientific">Novymonas esmeraldas</name>
    <dbReference type="NCBI Taxonomy" id="1808958"/>
    <lineage>
        <taxon>Eukaryota</taxon>
        <taxon>Discoba</taxon>
        <taxon>Euglenozoa</taxon>
        <taxon>Kinetoplastea</taxon>
        <taxon>Metakinetoplastina</taxon>
        <taxon>Trypanosomatida</taxon>
        <taxon>Trypanosomatidae</taxon>
        <taxon>Novymonas</taxon>
    </lineage>
</organism>
<feature type="compositionally biased region" description="Low complexity" evidence="1">
    <location>
        <begin position="171"/>
        <end position="202"/>
    </location>
</feature>
<dbReference type="AlphaFoldDB" id="A0AAW0F3R5"/>
<feature type="compositionally biased region" description="Pro residues" evidence="1">
    <location>
        <begin position="41"/>
        <end position="56"/>
    </location>
</feature>
<feature type="region of interest" description="Disordered" evidence="1">
    <location>
        <begin position="322"/>
        <end position="351"/>
    </location>
</feature>
<feature type="compositionally biased region" description="Basic residues" evidence="1">
    <location>
        <begin position="975"/>
        <end position="988"/>
    </location>
</feature>
<dbReference type="Proteomes" id="UP001430356">
    <property type="component" value="Unassembled WGS sequence"/>
</dbReference>
<evidence type="ECO:0000256" key="1">
    <source>
        <dbReference type="SAM" id="MobiDB-lite"/>
    </source>
</evidence>
<feature type="region of interest" description="Disordered" evidence="1">
    <location>
        <begin position="582"/>
        <end position="646"/>
    </location>
</feature>
<proteinExistence type="predicted"/>
<dbReference type="EMBL" id="JAECZO010000003">
    <property type="protein sequence ID" value="KAK7200066.1"/>
    <property type="molecule type" value="Genomic_DNA"/>
</dbReference>
<feature type="region of interest" description="Disordered" evidence="1">
    <location>
        <begin position="1"/>
        <end position="70"/>
    </location>
</feature>
<feature type="region of interest" description="Disordered" evidence="1">
    <location>
        <begin position="89"/>
        <end position="218"/>
    </location>
</feature>
<feature type="compositionally biased region" description="Basic and acidic residues" evidence="1">
    <location>
        <begin position="161"/>
        <end position="170"/>
    </location>
</feature>
<feature type="region of interest" description="Disordered" evidence="1">
    <location>
        <begin position="755"/>
        <end position="775"/>
    </location>
</feature>
<gene>
    <name evidence="2" type="ORF">NESM_000056100</name>
</gene>
<feature type="region of interest" description="Disordered" evidence="1">
    <location>
        <begin position="815"/>
        <end position="841"/>
    </location>
</feature>
<evidence type="ECO:0000313" key="2">
    <source>
        <dbReference type="EMBL" id="KAK7200066.1"/>
    </source>
</evidence>
<feature type="compositionally biased region" description="Polar residues" evidence="1">
    <location>
        <begin position="444"/>
        <end position="462"/>
    </location>
</feature>
<feature type="region of interest" description="Disordered" evidence="1">
    <location>
        <begin position="927"/>
        <end position="947"/>
    </location>
</feature>
<reference evidence="2 3" key="1">
    <citation type="journal article" date="2021" name="MBio">
        <title>A New Model Trypanosomatid, Novymonas esmeraldas: Genomic Perception of Its 'Candidatus Pandoraea novymonadis' Endosymbiont.</title>
        <authorList>
            <person name="Zakharova A."/>
            <person name="Saura A."/>
            <person name="Butenko A."/>
            <person name="Podesvova L."/>
            <person name="Warmusova S."/>
            <person name="Kostygov A.Y."/>
            <person name="Nenarokova A."/>
            <person name="Lukes J."/>
            <person name="Opperdoes F.R."/>
            <person name="Yurchenko V."/>
        </authorList>
    </citation>
    <scope>NUCLEOTIDE SEQUENCE [LARGE SCALE GENOMIC DNA]</scope>
    <source>
        <strain evidence="2 3">E262AT.01</strain>
    </source>
</reference>
<name>A0AAW0F3R5_9TRYP</name>
<feature type="region of interest" description="Disordered" evidence="1">
    <location>
        <begin position="975"/>
        <end position="997"/>
    </location>
</feature>
<feature type="region of interest" description="Disordered" evidence="1">
    <location>
        <begin position="430"/>
        <end position="462"/>
    </location>
</feature>